<name>A0A1A9QE25_9MOLU</name>
<gene>
    <name evidence="1" type="ORF">A6V39_00340</name>
</gene>
<sequence>MNIHPVAKGLIGLGISGGIAGGGYALFPSSTKNEITKELISKHYTILTNDPSNKTHWDSIIASYKALTTPPQNSLKFAELTGNEDDAVSKLQGICNKLLNPSSSTTLDTDKKAEKWCVEPISVSAILEKRGIKQIANSAQTNWESKIILHRSEQDTNKKISNLSIGTTGTINPEHLTDIKNKCRDIGNKKNHEDKYDENLTKFTSWCANT</sequence>
<organism evidence="1 2">
    <name type="scientific">Candidatus Mycoplasma haematobovis</name>
    <dbReference type="NCBI Taxonomy" id="432608"/>
    <lineage>
        <taxon>Bacteria</taxon>
        <taxon>Bacillati</taxon>
        <taxon>Mycoplasmatota</taxon>
        <taxon>Mollicutes</taxon>
        <taxon>Mycoplasmataceae</taxon>
        <taxon>Mycoplasma</taxon>
    </lineage>
</organism>
<evidence type="ECO:0000313" key="2">
    <source>
        <dbReference type="Proteomes" id="UP000077623"/>
    </source>
</evidence>
<evidence type="ECO:0000313" key="1">
    <source>
        <dbReference type="EMBL" id="OAL10498.1"/>
    </source>
</evidence>
<accession>A0A1A9QE25</accession>
<dbReference type="Proteomes" id="UP000077623">
    <property type="component" value="Unassembled WGS sequence"/>
</dbReference>
<dbReference type="STRING" id="432608.A6V39_00340"/>
<dbReference type="EMBL" id="LWUJ01000010">
    <property type="protein sequence ID" value="OAL10498.1"/>
    <property type="molecule type" value="Genomic_DNA"/>
</dbReference>
<dbReference type="AlphaFoldDB" id="A0A1A9QE25"/>
<reference evidence="2" key="1">
    <citation type="submission" date="2016-04" db="EMBL/GenBank/DDBJ databases">
        <authorList>
            <person name="Quiroz-Castaneda R.E."/>
            <person name="Martinez-Ocampo F."/>
        </authorList>
    </citation>
    <scope>NUCLEOTIDE SEQUENCE [LARGE SCALE GENOMIC DNA]</scope>
    <source>
        <strain evidence="2">INIFAP01</strain>
    </source>
</reference>
<comment type="caution">
    <text evidence="1">The sequence shown here is derived from an EMBL/GenBank/DDBJ whole genome shotgun (WGS) entry which is preliminary data.</text>
</comment>
<proteinExistence type="predicted"/>
<protein>
    <submittedName>
        <fullName evidence="1">Uncharacterized protein</fullName>
    </submittedName>
</protein>
<keyword evidence="2" id="KW-1185">Reference proteome</keyword>
<dbReference type="RefSeq" id="WP_187149731.1">
    <property type="nucleotide sequence ID" value="NZ_LWUJ01000010.1"/>
</dbReference>